<reference evidence="1" key="2">
    <citation type="submission" date="2015-03" db="UniProtKB">
        <authorList>
            <consortium name="EnsemblPlants"/>
        </authorList>
    </citation>
    <scope>IDENTIFICATION</scope>
</reference>
<proteinExistence type="predicted"/>
<evidence type="ECO:0000313" key="1">
    <source>
        <dbReference type="EnsemblPlants" id="OBART02G09530.1"/>
    </source>
</evidence>
<dbReference type="PaxDb" id="65489-OBART02G09530.1"/>
<dbReference type="Gramene" id="OBART02G09530.1">
    <property type="protein sequence ID" value="OBART02G09530.1"/>
    <property type="gene ID" value="OBART02G09530"/>
</dbReference>
<protein>
    <submittedName>
        <fullName evidence="1">Uncharacterized protein</fullName>
    </submittedName>
</protein>
<evidence type="ECO:0000313" key="2">
    <source>
        <dbReference type="Proteomes" id="UP000026960"/>
    </source>
</evidence>
<name>A0A0D3F2Q7_9ORYZ</name>
<dbReference type="AlphaFoldDB" id="A0A0D3F2Q7"/>
<sequence>MDDRRWHRRYRSCARSCLLGSHC</sequence>
<keyword evidence="2" id="KW-1185">Reference proteome</keyword>
<dbReference type="EnsemblPlants" id="OBART02G09530.1">
    <property type="protein sequence ID" value="OBART02G09530.1"/>
    <property type="gene ID" value="OBART02G09530"/>
</dbReference>
<accession>A0A0D3F2Q7</accession>
<dbReference type="Proteomes" id="UP000026960">
    <property type="component" value="Chromosome 2"/>
</dbReference>
<dbReference type="HOGENOM" id="CLU_3423543_0_0_1"/>
<reference evidence="1" key="1">
    <citation type="journal article" date="2009" name="Rice">
        <title>De Novo Next Generation Sequencing of Plant Genomes.</title>
        <authorList>
            <person name="Rounsley S."/>
            <person name="Marri P.R."/>
            <person name="Yu Y."/>
            <person name="He R."/>
            <person name="Sisneros N."/>
            <person name="Goicoechea J.L."/>
            <person name="Lee S.J."/>
            <person name="Angelova A."/>
            <person name="Kudrna D."/>
            <person name="Luo M."/>
            <person name="Affourtit J."/>
            <person name="Desany B."/>
            <person name="Knight J."/>
            <person name="Niazi F."/>
            <person name="Egholm M."/>
            <person name="Wing R.A."/>
        </authorList>
    </citation>
    <scope>NUCLEOTIDE SEQUENCE [LARGE SCALE GENOMIC DNA]</scope>
    <source>
        <strain evidence="1">cv. IRGC 105608</strain>
    </source>
</reference>
<organism evidence="1">
    <name type="scientific">Oryza barthii</name>
    <dbReference type="NCBI Taxonomy" id="65489"/>
    <lineage>
        <taxon>Eukaryota</taxon>
        <taxon>Viridiplantae</taxon>
        <taxon>Streptophyta</taxon>
        <taxon>Embryophyta</taxon>
        <taxon>Tracheophyta</taxon>
        <taxon>Spermatophyta</taxon>
        <taxon>Magnoliopsida</taxon>
        <taxon>Liliopsida</taxon>
        <taxon>Poales</taxon>
        <taxon>Poaceae</taxon>
        <taxon>BOP clade</taxon>
        <taxon>Oryzoideae</taxon>
        <taxon>Oryzeae</taxon>
        <taxon>Oryzinae</taxon>
        <taxon>Oryza</taxon>
    </lineage>
</organism>